<keyword evidence="3" id="KW-1185">Reference proteome</keyword>
<dbReference type="InterPro" id="IPR019166">
    <property type="entry name" value="MIC26/MIC27"/>
</dbReference>
<keyword evidence="1" id="KW-1133">Transmembrane helix</keyword>
<dbReference type="EMBL" id="LN890557">
    <property type="protein sequence ID" value="CUS24867.1"/>
    <property type="molecule type" value="Genomic_DNA"/>
</dbReference>
<dbReference type="Proteomes" id="UP000236544">
    <property type="component" value="Unassembled WGS sequence"/>
</dbReference>
<keyword evidence="1" id="KW-0999">Mitochondrion inner membrane</keyword>
<organism evidence="2 3">
    <name type="scientific">Lachancea quebecensis</name>
    <dbReference type="NCBI Taxonomy" id="1654605"/>
    <lineage>
        <taxon>Eukaryota</taxon>
        <taxon>Fungi</taxon>
        <taxon>Dikarya</taxon>
        <taxon>Ascomycota</taxon>
        <taxon>Saccharomycotina</taxon>
        <taxon>Saccharomycetes</taxon>
        <taxon>Saccharomycetales</taxon>
        <taxon>Saccharomycetaceae</taxon>
        <taxon>Lachancea</taxon>
    </lineage>
</organism>
<keyword evidence="1" id="KW-0472">Membrane</keyword>
<comment type="function">
    <text evidence="1">Component of the MICOS complex, a large protein complex of the mitochondrial inner membrane that plays crucial roles in the maintenance of crista junctions, inner membrane architecture, and formation of contact sites to the outer membrane.</text>
</comment>
<dbReference type="GO" id="GO:0042407">
    <property type="term" value="P:cristae formation"/>
    <property type="evidence" value="ECO:0007669"/>
    <property type="project" value="InterPro"/>
</dbReference>
<accession>A0A0P1KZJ1</accession>
<evidence type="ECO:0000313" key="3">
    <source>
        <dbReference type="Proteomes" id="UP000236544"/>
    </source>
</evidence>
<dbReference type="InterPro" id="IPR033181">
    <property type="entry name" value="Mic26_fungi"/>
</dbReference>
<sequence length="230" mass="25304">MAPNFYRPVELVSEGVVPPEAGFIVSSEAKEAAPSHVASQSVTHSATEILGDNKLLDGISVRSPTYLNRFFSSWRLNLSGFVDNACDTIDEKSKKYYNYERKLTTTVANLHSDPRELLLPGMTYSLVAAMSGSVLTRNRNILARIMAPLALGAFCFSYVLPVTSSNTFGLLFDLEQQAFPRFAQNQRALYNTCKNTVNQTIAVTGRTSDAISGSFSKGMRLIKEWTGLNV</sequence>
<name>A0A0P1KZJ1_9SACH</name>
<comment type="subcellular location">
    <subcellularLocation>
        <location evidence="1">Mitochondrion inner membrane</location>
    </subcellularLocation>
</comment>
<dbReference type="OrthoDB" id="2399148at2759"/>
<gene>
    <name evidence="2" type="ORF">LAQU0_S21e00254g</name>
</gene>
<comment type="subunit">
    <text evidence="1">Component of the mitochondrial contact site and cristae organizing system (MICOS) complex.</text>
</comment>
<dbReference type="PANTHER" id="PTHR28268:SF1">
    <property type="entry name" value="MICOS SUBUNIT MIC26"/>
    <property type="match status" value="1"/>
</dbReference>
<keyword evidence="1" id="KW-0496">Mitochondrion</keyword>
<evidence type="ECO:0000313" key="2">
    <source>
        <dbReference type="EMBL" id="CUS24867.1"/>
    </source>
</evidence>
<evidence type="ECO:0000256" key="1">
    <source>
        <dbReference type="RuleBase" id="RU363021"/>
    </source>
</evidence>
<keyword evidence="1" id="KW-0812">Transmembrane</keyword>
<dbReference type="GO" id="GO:0044284">
    <property type="term" value="C:mitochondrial crista junction"/>
    <property type="evidence" value="ECO:0007669"/>
    <property type="project" value="TreeGrafter"/>
</dbReference>
<dbReference type="GO" id="GO:0061617">
    <property type="term" value="C:MICOS complex"/>
    <property type="evidence" value="ECO:0007669"/>
    <property type="project" value="UniProtKB-UniRule"/>
</dbReference>
<reference evidence="3" key="1">
    <citation type="submission" date="2015-10" db="EMBL/GenBank/DDBJ databases">
        <authorList>
            <person name="Devillers H."/>
        </authorList>
    </citation>
    <scope>NUCLEOTIDE SEQUENCE [LARGE SCALE GENOMIC DNA]</scope>
</reference>
<dbReference type="PANTHER" id="PTHR28268">
    <property type="entry name" value="MICOS SUBUNIT MIC26"/>
    <property type="match status" value="1"/>
</dbReference>
<dbReference type="AlphaFoldDB" id="A0A0P1KZJ1"/>
<feature type="transmembrane region" description="Helical" evidence="1">
    <location>
        <begin position="141"/>
        <end position="160"/>
    </location>
</feature>
<proteinExistence type="predicted"/>
<dbReference type="Pfam" id="PF09769">
    <property type="entry name" value="ApoO"/>
    <property type="match status" value="1"/>
</dbReference>
<protein>
    <recommendedName>
        <fullName evidence="1">MICOS complex subunit</fullName>
    </recommendedName>
</protein>